<dbReference type="InterPro" id="IPR002220">
    <property type="entry name" value="DapA-like"/>
</dbReference>
<reference evidence="5" key="1">
    <citation type="journal article" date="2021" name="New Phytol.">
        <title>Evolutionary innovations through gain and loss of genes in the ectomycorrhizal Boletales.</title>
        <authorList>
            <person name="Wu G."/>
            <person name="Miyauchi S."/>
            <person name="Morin E."/>
            <person name="Kuo A."/>
            <person name="Drula E."/>
            <person name="Varga T."/>
            <person name="Kohler A."/>
            <person name="Feng B."/>
            <person name="Cao Y."/>
            <person name="Lipzen A."/>
            <person name="Daum C."/>
            <person name="Hundley H."/>
            <person name="Pangilinan J."/>
            <person name="Johnson J."/>
            <person name="Barry K."/>
            <person name="LaButti K."/>
            <person name="Ng V."/>
            <person name="Ahrendt S."/>
            <person name="Min B."/>
            <person name="Choi I.G."/>
            <person name="Park H."/>
            <person name="Plett J.M."/>
            <person name="Magnuson J."/>
            <person name="Spatafora J.W."/>
            <person name="Nagy L.G."/>
            <person name="Henrissat B."/>
            <person name="Grigoriev I.V."/>
            <person name="Yang Z.L."/>
            <person name="Xu J."/>
            <person name="Martin F.M."/>
        </authorList>
    </citation>
    <scope>NUCLEOTIDE SEQUENCE</scope>
    <source>
        <strain evidence="5">KKN 215</strain>
    </source>
</reference>
<feature type="active site" description="Schiff-base intermediate with substrate" evidence="3">
    <location>
        <position position="180"/>
    </location>
</feature>
<comment type="caution">
    <text evidence="5">The sequence shown here is derived from an EMBL/GenBank/DDBJ whole genome shotgun (WGS) entry which is preliminary data.</text>
</comment>
<evidence type="ECO:0000256" key="4">
    <source>
        <dbReference type="PIRSR" id="PIRSR001365-2"/>
    </source>
</evidence>
<dbReference type="Gene3D" id="3.20.20.70">
    <property type="entry name" value="Aldolase class I"/>
    <property type="match status" value="1"/>
</dbReference>
<evidence type="ECO:0000256" key="2">
    <source>
        <dbReference type="PIRNR" id="PIRNR001365"/>
    </source>
</evidence>
<dbReference type="AlphaFoldDB" id="A0A8K0XUJ9"/>
<evidence type="ECO:0000313" key="6">
    <source>
        <dbReference type="Proteomes" id="UP000813824"/>
    </source>
</evidence>
<keyword evidence="6" id="KW-1185">Reference proteome</keyword>
<dbReference type="GO" id="GO:0008840">
    <property type="term" value="F:4-hydroxy-tetrahydrodipicolinate synthase activity"/>
    <property type="evidence" value="ECO:0007669"/>
    <property type="project" value="TreeGrafter"/>
</dbReference>
<gene>
    <name evidence="5" type="ORF">BXZ70DRAFT_268060</name>
</gene>
<dbReference type="PANTHER" id="PTHR12128">
    <property type="entry name" value="DIHYDRODIPICOLINATE SYNTHASE"/>
    <property type="match status" value="1"/>
</dbReference>
<dbReference type="PANTHER" id="PTHR12128:SF66">
    <property type="entry name" value="4-HYDROXY-2-OXOGLUTARATE ALDOLASE, MITOCHONDRIAL"/>
    <property type="match status" value="1"/>
</dbReference>
<dbReference type="Pfam" id="PF00701">
    <property type="entry name" value="DHDPS"/>
    <property type="match status" value="1"/>
</dbReference>
<name>A0A8K0XUJ9_9AGAR</name>
<accession>A0A8K0XUJ9</accession>
<dbReference type="InterPro" id="IPR013785">
    <property type="entry name" value="Aldolase_TIM"/>
</dbReference>
<keyword evidence="1 2" id="KW-0456">Lyase</keyword>
<dbReference type="PIRSF" id="PIRSF001365">
    <property type="entry name" value="DHDPS"/>
    <property type="match status" value="1"/>
</dbReference>
<feature type="active site" description="Proton donor/acceptor" evidence="3">
    <location>
        <position position="150"/>
    </location>
</feature>
<comment type="similarity">
    <text evidence="2">Belongs to the DapA family.</text>
</comment>
<sequence>MHGVTTNRSIKAGVYAPICTFFHPETEDLDLASFEKHILLAAKAGVGILIAGSNGEATHLSHTERTTLIRTARRVLDNAQLIDVPIIAGTGAGSTRETVELCREAAEAGADVAIVITSGYFAGVLAGNSKALKAWYVKVADQSPIPILLYNYPGASGGIDLDSDLITDLARTHSNIIGVKLTCGNVGKLTRICSTTSQESFITAYPREGTEEPFLVLGGFSDILLTSLYANGHGVITGLGNVTPYSIAKLYEVGTASLKDPSQLSEAQRLQGIVGRADWTVANAGVAGTKYLIQRLYGYGGDPRSPLPPIDPDVAEALWNHPHVQEIVALERSLSGGSQ</sequence>
<dbReference type="PRINTS" id="PR00146">
    <property type="entry name" value="DHPICSNTHASE"/>
</dbReference>
<feature type="binding site" evidence="4">
    <location>
        <position position="236"/>
    </location>
    <ligand>
        <name>pyruvate</name>
        <dbReference type="ChEBI" id="CHEBI:15361"/>
    </ligand>
</feature>
<dbReference type="SUPFAM" id="SSF51569">
    <property type="entry name" value="Aldolase"/>
    <property type="match status" value="1"/>
</dbReference>
<dbReference type="Proteomes" id="UP000813824">
    <property type="component" value="Unassembled WGS sequence"/>
</dbReference>
<proteinExistence type="inferred from homology"/>
<organism evidence="5 6">
    <name type="scientific">Cristinia sonorae</name>
    <dbReference type="NCBI Taxonomy" id="1940300"/>
    <lineage>
        <taxon>Eukaryota</taxon>
        <taxon>Fungi</taxon>
        <taxon>Dikarya</taxon>
        <taxon>Basidiomycota</taxon>
        <taxon>Agaricomycotina</taxon>
        <taxon>Agaricomycetes</taxon>
        <taxon>Agaricomycetidae</taxon>
        <taxon>Agaricales</taxon>
        <taxon>Pleurotineae</taxon>
        <taxon>Stephanosporaceae</taxon>
        <taxon>Cristinia</taxon>
    </lineage>
</organism>
<dbReference type="EMBL" id="JAEVFJ010000002">
    <property type="protein sequence ID" value="KAH8107011.1"/>
    <property type="molecule type" value="Genomic_DNA"/>
</dbReference>
<evidence type="ECO:0000256" key="3">
    <source>
        <dbReference type="PIRSR" id="PIRSR001365-1"/>
    </source>
</evidence>
<protein>
    <submittedName>
        <fullName evidence="5">Dihydrodipicolinate synthetase</fullName>
    </submittedName>
</protein>
<evidence type="ECO:0000256" key="1">
    <source>
        <dbReference type="ARBA" id="ARBA00023239"/>
    </source>
</evidence>
<dbReference type="SMART" id="SM01130">
    <property type="entry name" value="DHDPS"/>
    <property type="match status" value="1"/>
</dbReference>
<dbReference type="OrthoDB" id="191315at2759"/>
<evidence type="ECO:0000313" key="5">
    <source>
        <dbReference type="EMBL" id="KAH8107011.1"/>
    </source>
</evidence>
<dbReference type="CDD" id="cd00408">
    <property type="entry name" value="DHDPS-like"/>
    <property type="match status" value="1"/>
</dbReference>